<dbReference type="CDD" id="cd02968">
    <property type="entry name" value="SCO"/>
    <property type="match status" value="1"/>
</dbReference>
<gene>
    <name evidence="2" type="ORF">WFZ86_16660</name>
</gene>
<dbReference type="PANTHER" id="PTHR12151">
    <property type="entry name" value="ELECTRON TRANSPORT PROTIN SCO1/SENC FAMILY MEMBER"/>
    <property type="match status" value="1"/>
</dbReference>
<name>A0ABU9NV31_9FLAO</name>
<dbReference type="Proteomes" id="UP001468798">
    <property type="component" value="Unassembled WGS sequence"/>
</dbReference>
<reference evidence="2 3" key="1">
    <citation type="submission" date="2024-03" db="EMBL/GenBank/DDBJ databases">
        <title>Two novel species of the genus Flavobacterium exhibiting potentially degradation of complex polysaccharides.</title>
        <authorList>
            <person name="Lian X."/>
        </authorList>
    </citation>
    <scope>NUCLEOTIDE SEQUENCE [LARGE SCALE GENOMIC DNA]</scope>
    <source>
        <strain evidence="2 3">N6</strain>
    </source>
</reference>
<comment type="similarity">
    <text evidence="1">Belongs to the SCO1/2 family.</text>
</comment>
<dbReference type="RefSeq" id="WP_342692978.1">
    <property type="nucleotide sequence ID" value="NZ_JBCGDP010000020.1"/>
</dbReference>
<dbReference type="PANTHER" id="PTHR12151:SF25">
    <property type="entry name" value="LINALOOL DEHYDRATASE_ISOMERASE DOMAIN-CONTAINING PROTEIN"/>
    <property type="match status" value="1"/>
</dbReference>
<evidence type="ECO:0000256" key="1">
    <source>
        <dbReference type="ARBA" id="ARBA00010996"/>
    </source>
</evidence>
<proteinExistence type="inferred from homology"/>
<accession>A0ABU9NV31</accession>
<organism evidence="2 3">
    <name type="scientific">Flavobacterium polysaccharolyticum</name>
    <dbReference type="NCBI Taxonomy" id="3133148"/>
    <lineage>
        <taxon>Bacteria</taxon>
        <taxon>Pseudomonadati</taxon>
        <taxon>Bacteroidota</taxon>
        <taxon>Flavobacteriia</taxon>
        <taxon>Flavobacteriales</taxon>
        <taxon>Flavobacteriaceae</taxon>
        <taxon>Flavobacterium</taxon>
    </lineage>
</organism>
<sequence>MKKIILFCILFLFAYCTPKQEQLPYLGDPIKKGNKIDYPTISPFRFLDQEGELVTNSTLRSKIYIADFIFLKCPTICPKMNMQLKRVYDVFEKDNEIIFVSHTIDPENDSIPALKAYADALNVKTNKWLFLYGQKKEVYELAEKSYYAKAYKDQTAPGGYVHSGGFLLVDKKGHIRGVYDGTDTKDVDRLIKEIIILKKEIR</sequence>
<dbReference type="Gene3D" id="3.40.30.10">
    <property type="entry name" value="Glutaredoxin"/>
    <property type="match status" value="1"/>
</dbReference>
<comment type="caution">
    <text evidence="2">The sequence shown here is derived from an EMBL/GenBank/DDBJ whole genome shotgun (WGS) entry which is preliminary data.</text>
</comment>
<dbReference type="InterPro" id="IPR003782">
    <property type="entry name" value="SCO1/SenC"/>
</dbReference>
<dbReference type="Pfam" id="PF02630">
    <property type="entry name" value="SCO1-SenC"/>
    <property type="match status" value="1"/>
</dbReference>
<dbReference type="SUPFAM" id="SSF52833">
    <property type="entry name" value="Thioredoxin-like"/>
    <property type="match status" value="1"/>
</dbReference>
<dbReference type="EMBL" id="JBCGDP010000020">
    <property type="protein sequence ID" value="MEM0578136.1"/>
    <property type="molecule type" value="Genomic_DNA"/>
</dbReference>
<evidence type="ECO:0000313" key="2">
    <source>
        <dbReference type="EMBL" id="MEM0578136.1"/>
    </source>
</evidence>
<protein>
    <submittedName>
        <fullName evidence="2">SCO family protein</fullName>
    </submittedName>
</protein>
<dbReference type="InterPro" id="IPR036249">
    <property type="entry name" value="Thioredoxin-like_sf"/>
</dbReference>
<keyword evidence="3" id="KW-1185">Reference proteome</keyword>
<evidence type="ECO:0000313" key="3">
    <source>
        <dbReference type="Proteomes" id="UP001468798"/>
    </source>
</evidence>